<dbReference type="EMBL" id="DS027686">
    <property type="protein sequence ID" value="EAW24355.1"/>
    <property type="molecule type" value="Genomic_DNA"/>
</dbReference>
<organism evidence="1 2">
    <name type="scientific">Neosartorya fischeri (strain ATCC 1020 / DSM 3700 / CBS 544.65 / FGSC A1164 / JCM 1740 / NRRL 181 / WB 181)</name>
    <name type="common">Aspergillus fischerianus</name>
    <dbReference type="NCBI Taxonomy" id="331117"/>
    <lineage>
        <taxon>Eukaryota</taxon>
        <taxon>Fungi</taxon>
        <taxon>Dikarya</taxon>
        <taxon>Ascomycota</taxon>
        <taxon>Pezizomycotina</taxon>
        <taxon>Eurotiomycetes</taxon>
        <taxon>Eurotiomycetidae</taxon>
        <taxon>Eurotiales</taxon>
        <taxon>Aspergillaceae</taxon>
        <taxon>Aspergillus</taxon>
        <taxon>Aspergillus subgen. Fumigati</taxon>
    </lineage>
</organism>
<gene>
    <name evidence="1" type="ORF">NFIA_039310</name>
</gene>
<evidence type="ECO:0000313" key="1">
    <source>
        <dbReference type="EMBL" id="EAW24355.1"/>
    </source>
</evidence>
<name>A1D035_NEOFI</name>
<dbReference type="OMA" id="ECTSKQV"/>
<sequence>MSEVGIKLEVTGLPESLVPRLRDLFKDYLTNSGDSDINPSEPGRRSVKLKLKIAGDKSQKTIRVIKKEKKLLRSHRVTDYINSACERFQELLAFYFPYDEDDFDYERRVTLTLKVIMKPLFGNTNGPAKSYVVSLPAVSEECISKQVSETGD</sequence>
<dbReference type="HOGENOM" id="CLU_1722860_0_0_1"/>
<protein>
    <submittedName>
        <fullName evidence="1">Uncharacterized protein</fullName>
    </submittedName>
</protein>
<dbReference type="RefSeq" id="XP_001266252.1">
    <property type="nucleotide sequence ID" value="XM_001266251.1"/>
</dbReference>
<reference evidence="2" key="1">
    <citation type="journal article" date="2008" name="PLoS Genet.">
        <title>Genomic islands in the pathogenic filamentous fungus Aspergillus fumigatus.</title>
        <authorList>
            <person name="Fedorova N.D."/>
            <person name="Khaldi N."/>
            <person name="Joardar V.S."/>
            <person name="Maiti R."/>
            <person name="Amedeo P."/>
            <person name="Anderson M.J."/>
            <person name="Crabtree J."/>
            <person name="Silva J.C."/>
            <person name="Badger J.H."/>
            <person name="Albarraq A."/>
            <person name="Angiuoli S."/>
            <person name="Bussey H."/>
            <person name="Bowyer P."/>
            <person name="Cotty P.J."/>
            <person name="Dyer P.S."/>
            <person name="Egan A."/>
            <person name="Galens K."/>
            <person name="Fraser-Liggett C.M."/>
            <person name="Haas B.J."/>
            <person name="Inman J.M."/>
            <person name="Kent R."/>
            <person name="Lemieux S."/>
            <person name="Malavazi I."/>
            <person name="Orvis J."/>
            <person name="Roemer T."/>
            <person name="Ronning C.M."/>
            <person name="Sundaram J.P."/>
            <person name="Sutton G."/>
            <person name="Turner G."/>
            <person name="Venter J.C."/>
            <person name="White O.R."/>
            <person name="Whitty B.R."/>
            <person name="Youngman P."/>
            <person name="Wolfe K.H."/>
            <person name="Goldman G.H."/>
            <person name="Wortman J.R."/>
            <person name="Jiang B."/>
            <person name="Denning D.W."/>
            <person name="Nierman W.C."/>
        </authorList>
    </citation>
    <scope>NUCLEOTIDE SEQUENCE [LARGE SCALE GENOMIC DNA]</scope>
    <source>
        <strain evidence="2">ATCC 1020 / DSM 3700 / CBS 544.65 / FGSC A1164 / JCM 1740 / NRRL 181 / WB 181</strain>
    </source>
</reference>
<dbReference type="KEGG" id="nfi:NFIA_039310"/>
<dbReference type="GeneID" id="4592377"/>
<dbReference type="OrthoDB" id="4502691at2759"/>
<keyword evidence="2" id="KW-1185">Reference proteome</keyword>
<dbReference type="Proteomes" id="UP000006702">
    <property type="component" value="Unassembled WGS sequence"/>
</dbReference>
<dbReference type="eggNOG" id="ENOG502RNY8">
    <property type="taxonomic scope" value="Eukaryota"/>
</dbReference>
<proteinExistence type="predicted"/>
<dbReference type="VEuPathDB" id="FungiDB:NFIA_039310"/>
<dbReference type="AlphaFoldDB" id="A1D035"/>
<evidence type="ECO:0000313" key="2">
    <source>
        <dbReference type="Proteomes" id="UP000006702"/>
    </source>
</evidence>
<accession>A1D035</accession>